<protein>
    <submittedName>
        <fullName evidence="1">Putative LmbE-like protein</fullName>
    </submittedName>
</protein>
<keyword evidence="2" id="KW-1185">Reference proteome</keyword>
<dbReference type="SUPFAM" id="SSF102588">
    <property type="entry name" value="LmbE-like"/>
    <property type="match status" value="1"/>
</dbReference>
<dbReference type="STRING" id="1742972.COMA1_30125"/>
<dbReference type="PANTHER" id="PTHR12993:SF30">
    <property type="entry name" value="N-ACETYL-ALPHA-D-GLUCOSAMINYL L-MALATE DEACETYLASE 1"/>
    <property type="match status" value="1"/>
</dbReference>
<dbReference type="InterPro" id="IPR024078">
    <property type="entry name" value="LmbE-like_dom_sf"/>
</dbReference>
<dbReference type="AlphaFoldDB" id="A0A0S4LKX0"/>
<dbReference type="Proteomes" id="UP000199032">
    <property type="component" value="Unassembled WGS sequence"/>
</dbReference>
<dbReference type="RefSeq" id="WP_218055379.1">
    <property type="nucleotide sequence ID" value="NZ_CZQA01000009.1"/>
</dbReference>
<dbReference type="EMBL" id="CZQA01000009">
    <property type="protein sequence ID" value="CUS36571.1"/>
    <property type="molecule type" value="Genomic_DNA"/>
</dbReference>
<evidence type="ECO:0000313" key="2">
    <source>
        <dbReference type="Proteomes" id="UP000199032"/>
    </source>
</evidence>
<reference evidence="1 2" key="1">
    <citation type="submission" date="2015-10" db="EMBL/GenBank/DDBJ databases">
        <authorList>
            <person name="Gilbert D.G."/>
        </authorList>
    </citation>
    <scope>NUCLEOTIDE SEQUENCE [LARGE SCALE GENOMIC DNA]</scope>
    <source>
        <strain evidence="1">COMA1</strain>
    </source>
</reference>
<name>A0A0S4LKX0_9BACT</name>
<sequence length="224" mass="25768">MKSQAKSSLGLIKIRHKQLTVLCLGAHSDDIEIGCGGTLLRLLQDHPESTVVWVVFSARGPRKQEALKSARTLLHNAGTIRIITKTYKESFFPYHGETIKKCFEDLKATVSPDLIFTHYREDLHQDHRIISELTWNTFRKHQILEYEVPKYDGDLGRPNFYVPLTTNYAQEKVAVLMRVFATQQIRPWFSEDTFFSLMRLRGVEANSSEKHAEAFYARKVILAG</sequence>
<dbReference type="GO" id="GO:0016811">
    <property type="term" value="F:hydrolase activity, acting on carbon-nitrogen (but not peptide) bonds, in linear amides"/>
    <property type="evidence" value="ECO:0007669"/>
    <property type="project" value="TreeGrafter"/>
</dbReference>
<evidence type="ECO:0000313" key="1">
    <source>
        <dbReference type="EMBL" id="CUS36571.1"/>
    </source>
</evidence>
<accession>A0A0S4LKX0</accession>
<dbReference type="InterPro" id="IPR003737">
    <property type="entry name" value="GlcNAc_PI_deacetylase-related"/>
</dbReference>
<organism evidence="1 2">
    <name type="scientific">Candidatus Nitrospira nitrosa</name>
    <dbReference type="NCBI Taxonomy" id="1742972"/>
    <lineage>
        <taxon>Bacteria</taxon>
        <taxon>Pseudomonadati</taxon>
        <taxon>Nitrospirota</taxon>
        <taxon>Nitrospiria</taxon>
        <taxon>Nitrospirales</taxon>
        <taxon>Nitrospiraceae</taxon>
        <taxon>Nitrospira</taxon>
    </lineage>
</organism>
<dbReference type="PANTHER" id="PTHR12993">
    <property type="entry name" value="N-ACETYLGLUCOSAMINYL-PHOSPHATIDYLINOSITOL DE-N-ACETYLASE-RELATED"/>
    <property type="match status" value="1"/>
</dbReference>
<gene>
    <name evidence="1" type="ORF">COMA1_30125</name>
</gene>
<dbReference type="Pfam" id="PF02585">
    <property type="entry name" value="PIG-L"/>
    <property type="match status" value="1"/>
</dbReference>
<dbReference type="Gene3D" id="3.40.50.10320">
    <property type="entry name" value="LmbE-like"/>
    <property type="match status" value="1"/>
</dbReference>
<proteinExistence type="predicted"/>